<evidence type="ECO:0000313" key="4">
    <source>
        <dbReference type="EMBL" id="TWU27473.1"/>
    </source>
</evidence>
<evidence type="ECO:0000259" key="3">
    <source>
        <dbReference type="PROSITE" id="PS51371"/>
    </source>
</evidence>
<comment type="caution">
    <text evidence="4">The sequence shown here is derived from an EMBL/GenBank/DDBJ whole genome shotgun (WGS) entry which is preliminary data.</text>
</comment>
<feature type="domain" description="CBS" evidence="3">
    <location>
        <begin position="17"/>
        <end position="77"/>
    </location>
</feature>
<dbReference type="InterPro" id="IPR046342">
    <property type="entry name" value="CBS_dom_sf"/>
</dbReference>
<keyword evidence="1 2" id="KW-0129">CBS domain</keyword>
<protein>
    <submittedName>
        <fullName evidence="4">Inosine 5'-monophosphate dehydrogenase</fullName>
    </submittedName>
</protein>
<sequence>MSSSLEQLTILRVGQVMARDVVTVGVDDTMSAAADMLKTYGVTGLPVVDSSGRCVGVLSATDFVGWESEESHTHSPTAHFDATLAQKEVSLPEVSDETLVRAHMSATVQTIREHLSIVEAGRLMCQDHIHRLIVVDRQGRPVGIVSSLDLVSALVHGAES</sequence>
<gene>
    <name evidence="4" type="ORF">Pla144_22470</name>
</gene>
<dbReference type="PROSITE" id="PS51371">
    <property type="entry name" value="CBS"/>
    <property type="match status" value="2"/>
</dbReference>
<evidence type="ECO:0000256" key="1">
    <source>
        <dbReference type="ARBA" id="ARBA00023122"/>
    </source>
</evidence>
<dbReference type="Proteomes" id="UP000318437">
    <property type="component" value="Unassembled WGS sequence"/>
</dbReference>
<proteinExistence type="predicted"/>
<dbReference type="InterPro" id="IPR051257">
    <property type="entry name" value="Diverse_CBS-Domain"/>
</dbReference>
<organism evidence="4 5">
    <name type="scientific">Bythopirellula polymerisocia</name>
    <dbReference type="NCBI Taxonomy" id="2528003"/>
    <lineage>
        <taxon>Bacteria</taxon>
        <taxon>Pseudomonadati</taxon>
        <taxon>Planctomycetota</taxon>
        <taxon>Planctomycetia</taxon>
        <taxon>Pirellulales</taxon>
        <taxon>Lacipirellulaceae</taxon>
        <taxon>Bythopirellula</taxon>
    </lineage>
</organism>
<dbReference type="PANTHER" id="PTHR43080">
    <property type="entry name" value="CBS DOMAIN-CONTAINING PROTEIN CBSX3, MITOCHONDRIAL"/>
    <property type="match status" value="1"/>
</dbReference>
<dbReference type="AlphaFoldDB" id="A0A5C6CRD4"/>
<dbReference type="OrthoDB" id="275061at2"/>
<dbReference type="SMART" id="SM00116">
    <property type="entry name" value="CBS"/>
    <property type="match status" value="2"/>
</dbReference>
<dbReference type="RefSeq" id="WP_146450676.1">
    <property type="nucleotide sequence ID" value="NZ_SJPS01000003.1"/>
</dbReference>
<feature type="domain" description="CBS" evidence="3">
    <location>
        <begin position="104"/>
        <end position="160"/>
    </location>
</feature>
<dbReference type="InterPro" id="IPR000644">
    <property type="entry name" value="CBS_dom"/>
</dbReference>
<dbReference type="EMBL" id="SJPS01000003">
    <property type="protein sequence ID" value="TWU27473.1"/>
    <property type="molecule type" value="Genomic_DNA"/>
</dbReference>
<accession>A0A5C6CRD4</accession>
<name>A0A5C6CRD4_9BACT</name>
<evidence type="ECO:0000313" key="5">
    <source>
        <dbReference type="Proteomes" id="UP000318437"/>
    </source>
</evidence>
<dbReference type="SUPFAM" id="SSF54631">
    <property type="entry name" value="CBS-domain pair"/>
    <property type="match status" value="1"/>
</dbReference>
<dbReference type="Pfam" id="PF00571">
    <property type="entry name" value="CBS"/>
    <property type="match status" value="2"/>
</dbReference>
<keyword evidence="5" id="KW-1185">Reference proteome</keyword>
<dbReference type="Gene3D" id="3.10.580.10">
    <property type="entry name" value="CBS-domain"/>
    <property type="match status" value="1"/>
</dbReference>
<dbReference type="PANTHER" id="PTHR43080:SF29">
    <property type="entry name" value="OS02G0818000 PROTEIN"/>
    <property type="match status" value="1"/>
</dbReference>
<reference evidence="4 5" key="1">
    <citation type="submission" date="2019-02" db="EMBL/GenBank/DDBJ databases">
        <title>Deep-cultivation of Planctomycetes and their phenomic and genomic characterization uncovers novel biology.</title>
        <authorList>
            <person name="Wiegand S."/>
            <person name="Jogler M."/>
            <person name="Boedeker C."/>
            <person name="Pinto D."/>
            <person name="Vollmers J."/>
            <person name="Rivas-Marin E."/>
            <person name="Kohn T."/>
            <person name="Peeters S.H."/>
            <person name="Heuer A."/>
            <person name="Rast P."/>
            <person name="Oberbeckmann S."/>
            <person name="Bunk B."/>
            <person name="Jeske O."/>
            <person name="Meyerdierks A."/>
            <person name="Storesund J.E."/>
            <person name="Kallscheuer N."/>
            <person name="Luecker S."/>
            <person name="Lage O.M."/>
            <person name="Pohl T."/>
            <person name="Merkel B.J."/>
            <person name="Hornburger P."/>
            <person name="Mueller R.-W."/>
            <person name="Bruemmer F."/>
            <person name="Labrenz M."/>
            <person name="Spormann A.M."/>
            <person name="Op Den Camp H."/>
            <person name="Overmann J."/>
            <person name="Amann R."/>
            <person name="Jetten M.S.M."/>
            <person name="Mascher T."/>
            <person name="Medema M.H."/>
            <person name="Devos D.P."/>
            <person name="Kaster A.-K."/>
            <person name="Ovreas L."/>
            <person name="Rohde M."/>
            <person name="Galperin M.Y."/>
            <person name="Jogler C."/>
        </authorList>
    </citation>
    <scope>NUCLEOTIDE SEQUENCE [LARGE SCALE GENOMIC DNA]</scope>
    <source>
        <strain evidence="4 5">Pla144</strain>
    </source>
</reference>
<evidence type="ECO:0000256" key="2">
    <source>
        <dbReference type="PROSITE-ProRule" id="PRU00703"/>
    </source>
</evidence>